<evidence type="ECO:0000256" key="10">
    <source>
        <dbReference type="ARBA" id="ARBA00022692"/>
    </source>
</evidence>
<keyword evidence="13 19" id="KW-0472">Membrane</keyword>
<evidence type="ECO:0000256" key="14">
    <source>
        <dbReference type="ARBA" id="ARBA00025228"/>
    </source>
</evidence>
<dbReference type="OrthoDB" id="9794626at2"/>
<dbReference type="GO" id="GO:0009236">
    <property type="term" value="P:cobalamin biosynthetic process"/>
    <property type="evidence" value="ECO:0007669"/>
    <property type="project" value="UniProtKB-UniRule"/>
</dbReference>
<dbReference type="EMBL" id="FNNG01000002">
    <property type="protein sequence ID" value="SDW44677.1"/>
    <property type="molecule type" value="Genomic_DNA"/>
</dbReference>
<comment type="pathway">
    <text evidence="3 19">Cofactor biosynthesis; adenosylcobalamin biosynthesis; adenosylcobalamin from cob(II)yrinate a,c-diamide: step 7/7.</text>
</comment>
<feature type="transmembrane region" description="Helical" evidence="19">
    <location>
        <begin position="231"/>
        <end position="251"/>
    </location>
</feature>
<evidence type="ECO:0000256" key="3">
    <source>
        <dbReference type="ARBA" id="ARBA00004663"/>
    </source>
</evidence>
<feature type="transmembrane region" description="Helical" evidence="19">
    <location>
        <begin position="73"/>
        <end position="94"/>
    </location>
</feature>
<dbReference type="Proteomes" id="UP000198828">
    <property type="component" value="Unassembled WGS sequence"/>
</dbReference>
<sequence length="254" mass="28332">MLWNTGEDKMIDGLILSIQFLTRIPVKKAVDFNDKNLSKSIFFFPLVGIIIGGLGGVSYSIFSHLNENTASFFALLSMVAITGGLHLDGLADTCDGFLSYRKKEQVLEIMKDSRIGTFGVISIVMDILLKYILILSLDKNIPIILALSYGNSRLVIAYLMSSKKVARKDGIGYMFHRSNPKTYALFGGIGYLLIVLLVKPIYIIPLFFSFLIGQVMTKITYRKIDGFTGDVYGATIELSEIVSLIIFLEVLRWT</sequence>
<evidence type="ECO:0000313" key="20">
    <source>
        <dbReference type="EMBL" id="SDW44677.1"/>
    </source>
</evidence>
<dbReference type="InterPro" id="IPR003805">
    <property type="entry name" value="CobS"/>
</dbReference>
<evidence type="ECO:0000256" key="6">
    <source>
        <dbReference type="ARBA" id="ARBA00015850"/>
    </source>
</evidence>
<dbReference type="PANTHER" id="PTHR34148">
    <property type="entry name" value="ADENOSYLCOBINAMIDE-GDP RIBAZOLETRANSFERASE"/>
    <property type="match status" value="1"/>
</dbReference>
<comment type="subcellular location">
    <subcellularLocation>
        <location evidence="2 19">Cell membrane</location>
        <topology evidence="2 19">Multi-pass membrane protein</topology>
    </subcellularLocation>
</comment>
<dbReference type="Pfam" id="PF02654">
    <property type="entry name" value="CobS"/>
    <property type="match status" value="1"/>
</dbReference>
<evidence type="ECO:0000256" key="5">
    <source>
        <dbReference type="ARBA" id="ARBA00013200"/>
    </source>
</evidence>
<evidence type="ECO:0000256" key="7">
    <source>
        <dbReference type="ARBA" id="ARBA00022475"/>
    </source>
</evidence>
<keyword evidence="21" id="KW-1185">Reference proteome</keyword>
<dbReference type="RefSeq" id="WP_093750995.1">
    <property type="nucleotide sequence ID" value="NZ_BSYN01000002.1"/>
</dbReference>
<evidence type="ECO:0000256" key="1">
    <source>
        <dbReference type="ARBA" id="ARBA00001946"/>
    </source>
</evidence>
<evidence type="ECO:0000256" key="17">
    <source>
        <dbReference type="ARBA" id="ARBA00048623"/>
    </source>
</evidence>
<proteinExistence type="inferred from homology"/>
<dbReference type="EC" id="2.7.8.26" evidence="5 19"/>
<keyword evidence="8 19" id="KW-0169">Cobalamin biosynthesis</keyword>
<reference evidence="20 21" key="1">
    <citation type="submission" date="2016-10" db="EMBL/GenBank/DDBJ databases">
        <authorList>
            <person name="de Groot N.N."/>
        </authorList>
    </citation>
    <scope>NUCLEOTIDE SEQUENCE [LARGE SCALE GENOMIC DNA]</scope>
    <source>
        <strain evidence="20 21">DSM 23310</strain>
    </source>
</reference>
<evidence type="ECO:0000256" key="16">
    <source>
        <dbReference type="ARBA" id="ARBA00032853"/>
    </source>
</evidence>
<evidence type="ECO:0000256" key="18">
    <source>
        <dbReference type="ARBA" id="ARBA00049504"/>
    </source>
</evidence>
<dbReference type="NCBIfam" id="TIGR00317">
    <property type="entry name" value="cobS"/>
    <property type="match status" value="1"/>
</dbReference>
<feature type="transmembrane region" description="Helical" evidence="19">
    <location>
        <begin position="41"/>
        <end position="61"/>
    </location>
</feature>
<name>A0A1H2TLM0_9FIRM</name>
<evidence type="ECO:0000313" key="21">
    <source>
        <dbReference type="Proteomes" id="UP000198828"/>
    </source>
</evidence>
<dbReference type="AlphaFoldDB" id="A0A1H2TLM0"/>
<comment type="similarity">
    <text evidence="4 19">Belongs to the CobS family.</text>
</comment>
<comment type="catalytic activity">
    <reaction evidence="18 19">
        <text>alpha-ribazole 5'-phosphate + adenosylcob(III)inamide-GDP = adenosylcob(III)alamin 5'-phosphate + GMP + H(+)</text>
        <dbReference type="Rhea" id="RHEA:23560"/>
        <dbReference type="ChEBI" id="CHEBI:15378"/>
        <dbReference type="ChEBI" id="CHEBI:57918"/>
        <dbReference type="ChEBI" id="CHEBI:58115"/>
        <dbReference type="ChEBI" id="CHEBI:60487"/>
        <dbReference type="ChEBI" id="CHEBI:60493"/>
        <dbReference type="EC" id="2.7.8.26"/>
    </reaction>
</comment>
<gene>
    <name evidence="19" type="primary">cobS</name>
    <name evidence="20" type="ORF">SAMN05660923_00746</name>
</gene>
<evidence type="ECO:0000256" key="9">
    <source>
        <dbReference type="ARBA" id="ARBA00022679"/>
    </source>
</evidence>
<dbReference type="GO" id="GO:0005886">
    <property type="term" value="C:plasma membrane"/>
    <property type="evidence" value="ECO:0007669"/>
    <property type="project" value="UniProtKB-SubCell"/>
</dbReference>
<evidence type="ECO:0000256" key="4">
    <source>
        <dbReference type="ARBA" id="ARBA00010561"/>
    </source>
</evidence>
<dbReference type="PANTHER" id="PTHR34148:SF1">
    <property type="entry name" value="ADENOSYLCOBINAMIDE-GDP RIBAZOLETRANSFERASE"/>
    <property type="match status" value="1"/>
</dbReference>
<protein>
    <recommendedName>
        <fullName evidence="6 19">Adenosylcobinamide-GDP ribazoletransferase</fullName>
        <ecNumber evidence="5 19">2.7.8.26</ecNumber>
    </recommendedName>
    <alternativeName>
        <fullName evidence="16 19">Cobalamin synthase</fullName>
    </alternativeName>
    <alternativeName>
        <fullName evidence="15 19">Cobalamin-5'-phosphate synthase</fullName>
    </alternativeName>
</protein>
<dbReference type="GO" id="GO:0008818">
    <property type="term" value="F:cobalamin 5'-phosphate synthase activity"/>
    <property type="evidence" value="ECO:0007669"/>
    <property type="project" value="UniProtKB-UniRule"/>
</dbReference>
<evidence type="ECO:0000256" key="15">
    <source>
        <dbReference type="ARBA" id="ARBA00032605"/>
    </source>
</evidence>
<dbReference type="HAMAP" id="MF_00719">
    <property type="entry name" value="CobS"/>
    <property type="match status" value="1"/>
</dbReference>
<keyword evidence="7 19" id="KW-1003">Cell membrane</keyword>
<evidence type="ECO:0000256" key="2">
    <source>
        <dbReference type="ARBA" id="ARBA00004651"/>
    </source>
</evidence>
<accession>A0A1H2TLM0</accession>
<comment type="catalytic activity">
    <reaction evidence="17 19">
        <text>alpha-ribazole + adenosylcob(III)inamide-GDP = adenosylcob(III)alamin + GMP + H(+)</text>
        <dbReference type="Rhea" id="RHEA:16049"/>
        <dbReference type="ChEBI" id="CHEBI:10329"/>
        <dbReference type="ChEBI" id="CHEBI:15378"/>
        <dbReference type="ChEBI" id="CHEBI:18408"/>
        <dbReference type="ChEBI" id="CHEBI:58115"/>
        <dbReference type="ChEBI" id="CHEBI:60487"/>
        <dbReference type="EC" id="2.7.8.26"/>
    </reaction>
</comment>
<keyword evidence="10 19" id="KW-0812">Transmembrane</keyword>
<evidence type="ECO:0000256" key="19">
    <source>
        <dbReference type="HAMAP-Rule" id="MF_00719"/>
    </source>
</evidence>
<keyword evidence="9 19" id="KW-0808">Transferase</keyword>
<evidence type="ECO:0000256" key="11">
    <source>
        <dbReference type="ARBA" id="ARBA00022842"/>
    </source>
</evidence>
<evidence type="ECO:0000256" key="12">
    <source>
        <dbReference type="ARBA" id="ARBA00022989"/>
    </source>
</evidence>
<keyword evidence="12 19" id="KW-1133">Transmembrane helix</keyword>
<feature type="transmembrane region" description="Helical" evidence="19">
    <location>
        <begin position="115"/>
        <end position="135"/>
    </location>
</feature>
<dbReference type="UniPathway" id="UPA00148">
    <property type="reaction ID" value="UER00238"/>
</dbReference>
<evidence type="ECO:0000256" key="8">
    <source>
        <dbReference type="ARBA" id="ARBA00022573"/>
    </source>
</evidence>
<organism evidence="20 21">
    <name type="scientific">Tepidimicrobium xylanilyticum</name>
    <dbReference type="NCBI Taxonomy" id="1123352"/>
    <lineage>
        <taxon>Bacteria</taxon>
        <taxon>Bacillati</taxon>
        <taxon>Bacillota</taxon>
        <taxon>Tissierellia</taxon>
        <taxon>Tissierellales</taxon>
        <taxon>Tepidimicrobiaceae</taxon>
        <taxon>Tepidimicrobium</taxon>
    </lineage>
</organism>
<evidence type="ECO:0000256" key="13">
    <source>
        <dbReference type="ARBA" id="ARBA00023136"/>
    </source>
</evidence>
<comment type="function">
    <text evidence="14 19">Joins adenosylcobinamide-GDP and alpha-ribazole to generate adenosylcobalamin (Ado-cobalamin). Also synthesizes adenosylcobalamin 5'-phosphate from adenosylcobinamide-GDP and alpha-ribazole 5'-phosphate.</text>
</comment>
<comment type="cofactor">
    <cofactor evidence="1 19">
        <name>Mg(2+)</name>
        <dbReference type="ChEBI" id="CHEBI:18420"/>
    </cofactor>
</comment>
<feature type="transmembrane region" description="Helical" evidence="19">
    <location>
        <begin position="182"/>
        <end position="211"/>
    </location>
</feature>
<dbReference type="GO" id="GO:0051073">
    <property type="term" value="F:adenosylcobinamide-GDP ribazoletransferase activity"/>
    <property type="evidence" value="ECO:0007669"/>
    <property type="project" value="UniProtKB-UniRule"/>
</dbReference>
<keyword evidence="11 19" id="KW-0460">Magnesium</keyword>